<protein>
    <submittedName>
        <fullName evidence="1">Uncharacterized protein</fullName>
    </submittedName>
</protein>
<gene>
    <name evidence="1" type="ORF">Pmani_030226</name>
</gene>
<comment type="caution">
    <text evidence="1">The sequence shown here is derived from an EMBL/GenBank/DDBJ whole genome shotgun (WGS) entry which is preliminary data.</text>
</comment>
<keyword evidence="2" id="KW-1185">Reference proteome</keyword>
<sequence>MKQGPNEPSRESMGLSCCLDPIANGDRRSCVDSRKVEGERVTVPDSHHLPCMLSSRRSFVWVDGCQHTFDNLKSSPVRALVLRAPDPQKQLSCM</sequence>
<evidence type="ECO:0000313" key="1">
    <source>
        <dbReference type="EMBL" id="KAK4297346.1"/>
    </source>
</evidence>
<name>A0AAE1NXY0_9EUCA</name>
<dbReference type="EMBL" id="JAWZYT010003655">
    <property type="protein sequence ID" value="KAK4297346.1"/>
    <property type="molecule type" value="Genomic_DNA"/>
</dbReference>
<proteinExistence type="predicted"/>
<organism evidence="1 2">
    <name type="scientific">Petrolisthes manimaculis</name>
    <dbReference type="NCBI Taxonomy" id="1843537"/>
    <lineage>
        <taxon>Eukaryota</taxon>
        <taxon>Metazoa</taxon>
        <taxon>Ecdysozoa</taxon>
        <taxon>Arthropoda</taxon>
        <taxon>Crustacea</taxon>
        <taxon>Multicrustacea</taxon>
        <taxon>Malacostraca</taxon>
        <taxon>Eumalacostraca</taxon>
        <taxon>Eucarida</taxon>
        <taxon>Decapoda</taxon>
        <taxon>Pleocyemata</taxon>
        <taxon>Anomura</taxon>
        <taxon>Galatheoidea</taxon>
        <taxon>Porcellanidae</taxon>
        <taxon>Petrolisthes</taxon>
    </lineage>
</organism>
<evidence type="ECO:0000313" key="2">
    <source>
        <dbReference type="Proteomes" id="UP001292094"/>
    </source>
</evidence>
<reference evidence="1" key="1">
    <citation type="submission" date="2023-11" db="EMBL/GenBank/DDBJ databases">
        <title>Genome assemblies of two species of porcelain crab, Petrolisthes cinctipes and Petrolisthes manimaculis (Anomura: Porcellanidae).</title>
        <authorList>
            <person name="Angst P."/>
        </authorList>
    </citation>
    <scope>NUCLEOTIDE SEQUENCE</scope>
    <source>
        <strain evidence="1">PB745_02</strain>
        <tissue evidence="1">Gill</tissue>
    </source>
</reference>
<dbReference type="Proteomes" id="UP001292094">
    <property type="component" value="Unassembled WGS sequence"/>
</dbReference>
<accession>A0AAE1NXY0</accession>
<dbReference type="AlphaFoldDB" id="A0AAE1NXY0"/>